<accession>A0ABT4CXB5</accession>
<evidence type="ECO:0000256" key="2">
    <source>
        <dbReference type="ARBA" id="ARBA00022475"/>
    </source>
</evidence>
<evidence type="ECO:0000256" key="1">
    <source>
        <dbReference type="ARBA" id="ARBA00004651"/>
    </source>
</evidence>
<gene>
    <name evidence="9" type="ORF">OW763_04610</name>
</gene>
<feature type="transmembrane region" description="Helical" evidence="7">
    <location>
        <begin position="233"/>
        <end position="252"/>
    </location>
</feature>
<proteinExistence type="inferred from homology"/>
<feature type="transmembrane region" description="Helical" evidence="7">
    <location>
        <begin position="166"/>
        <end position="189"/>
    </location>
</feature>
<feature type="transmembrane region" description="Helical" evidence="7">
    <location>
        <begin position="195"/>
        <end position="213"/>
    </location>
</feature>
<dbReference type="Proteomes" id="UP001078443">
    <property type="component" value="Unassembled WGS sequence"/>
</dbReference>
<keyword evidence="2" id="KW-1003">Cell membrane</keyword>
<dbReference type="InterPro" id="IPR010619">
    <property type="entry name" value="ThrE-like_N"/>
</dbReference>
<keyword evidence="4 7" id="KW-1133">Transmembrane helix</keyword>
<evidence type="ECO:0000256" key="5">
    <source>
        <dbReference type="ARBA" id="ARBA00023136"/>
    </source>
</evidence>
<organism evidence="9 10">
    <name type="scientific">Clostridium aestuarii</name>
    <dbReference type="NCBI Taxonomy" id="338193"/>
    <lineage>
        <taxon>Bacteria</taxon>
        <taxon>Bacillati</taxon>
        <taxon>Bacillota</taxon>
        <taxon>Clostridia</taxon>
        <taxon>Eubacteriales</taxon>
        <taxon>Clostridiaceae</taxon>
        <taxon>Clostridium</taxon>
    </lineage>
</organism>
<evidence type="ECO:0000256" key="3">
    <source>
        <dbReference type="ARBA" id="ARBA00022692"/>
    </source>
</evidence>
<dbReference type="Pfam" id="PF06738">
    <property type="entry name" value="ThrE"/>
    <property type="match status" value="1"/>
</dbReference>
<dbReference type="EMBL" id="JAPQER010000002">
    <property type="protein sequence ID" value="MCY6483633.1"/>
    <property type="molecule type" value="Genomic_DNA"/>
</dbReference>
<keyword evidence="5 7" id="KW-0472">Membrane</keyword>
<dbReference type="InterPro" id="IPR050539">
    <property type="entry name" value="ThrE_Dicarb/AminoAcid_Exp"/>
</dbReference>
<feature type="transmembrane region" description="Helical" evidence="7">
    <location>
        <begin position="118"/>
        <end position="135"/>
    </location>
</feature>
<evidence type="ECO:0000256" key="7">
    <source>
        <dbReference type="SAM" id="Phobius"/>
    </source>
</evidence>
<sequence>MNKNNKIIHIAAEAGRIILQNGGETYRVEETMIKICYAFNVRQVNAIVIPTGIMISITDEKGEILSLIKRIHNRTINLEKISQVNSLSRAIAQSSLSLDYIENRLNTIDNMTSYNNKILILAASFVAGFFTLLFGGSIQDFFVALIIGAVIKIISCFLNRLNINEFFINSLGGAASALIALISVHLNIGQSKDKIIIGSIMLLVPGLVITNAIRDTIAGDLVSGVSRATEAFFIAIAIAIGTGIVIKFWFHFTGGIIQ</sequence>
<dbReference type="PANTHER" id="PTHR34390:SF2">
    <property type="entry name" value="SUCCINATE TRANSPORTER SUBUNIT YJJP-RELATED"/>
    <property type="match status" value="1"/>
</dbReference>
<keyword evidence="10" id="KW-1185">Reference proteome</keyword>
<comment type="subcellular location">
    <subcellularLocation>
        <location evidence="1">Cell membrane</location>
        <topology evidence="1">Multi-pass membrane protein</topology>
    </subcellularLocation>
</comment>
<comment type="caution">
    <text evidence="9">The sequence shown here is derived from an EMBL/GenBank/DDBJ whole genome shotgun (WGS) entry which is preliminary data.</text>
</comment>
<evidence type="ECO:0000313" key="10">
    <source>
        <dbReference type="Proteomes" id="UP001078443"/>
    </source>
</evidence>
<evidence type="ECO:0000256" key="6">
    <source>
        <dbReference type="ARBA" id="ARBA00034125"/>
    </source>
</evidence>
<evidence type="ECO:0000259" key="8">
    <source>
        <dbReference type="Pfam" id="PF06738"/>
    </source>
</evidence>
<dbReference type="PANTHER" id="PTHR34390">
    <property type="entry name" value="UPF0442 PROTEIN YJJB-RELATED"/>
    <property type="match status" value="1"/>
</dbReference>
<protein>
    <submittedName>
        <fullName evidence="9">Threonine/serine exporter family protein</fullName>
    </submittedName>
</protein>
<dbReference type="RefSeq" id="WP_268039909.1">
    <property type="nucleotide sequence ID" value="NZ_JAPQER010000002.1"/>
</dbReference>
<evidence type="ECO:0000313" key="9">
    <source>
        <dbReference type="EMBL" id="MCY6483633.1"/>
    </source>
</evidence>
<evidence type="ECO:0000256" key="4">
    <source>
        <dbReference type="ARBA" id="ARBA00022989"/>
    </source>
</evidence>
<feature type="domain" description="Threonine/serine exporter-like N-terminal" evidence="8">
    <location>
        <begin position="10"/>
        <end position="248"/>
    </location>
</feature>
<comment type="similarity">
    <text evidence="6">Belongs to the ThrE exporter (TC 2.A.79) family.</text>
</comment>
<reference evidence="9" key="1">
    <citation type="submission" date="2022-12" db="EMBL/GenBank/DDBJ databases">
        <authorList>
            <person name="Wang J."/>
        </authorList>
    </citation>
    <scope>NUCLEOTIDE SEQUENCE</scope>
    <source>
        <strain evidence="9">HY-45-18</strain>
    </source>
</reference>
<name>A0ABT4CXB5_9CLOT</name>
<keyword evidence="3 7" id="KW-0812">Transmembrane</keyword>